<dbReference type="Gene3D" id="6.10.250.2870">
    <property type="match status" value="1"/>
</dbReference>
<protein>
    <recommendedName>
        <fullName evidence="2">histidine kinase</fullName>
        <ecNumber evidence="2">2.7.13.3</ecNumber>
    </recommendedName>
</protein>
<accession>A0A3E0W9T4</accession>
<dbReference type="AlphaFoldDB" id="A0A3E0W9T4"/>
<keyword evidence="3" id="KW-0808">Transferase</keyword>
<dbReference type="PANTHER" id="PTHR24421:SF10">
    <property type="entry name" value="NITRATE_NITRITE SENSOR PROTEIN NARQ"/>
    <property type="match status" value="1"/>
</dbReference>
<comment type="catalytic activity">
    <reaction evidence="1">
        <text>ATP + protein L-histidine = ADP + protein N-phospho-L-histidine.</text>
        <dbReference type="EC" id="2.7.13.3"/>
    </reaction>
</comment>
<dbReference type="InterPro" id="IPR036890">
    <property type="entry name" value="HATPase_C_sf"/>
</dbReference>
<keyword evidence="6" id="KW-0812">Transmembrane</keyword>
<dbReference type="InterPro" id="IPR050482">
    <property type="entry name" value="Sensor_HK_TwoCompSys"/>
</dbReference>
<comment type="caution">
    <text evidence="7">The sequence shown here is derived from an EMBL/GenBank/DDBJ whole genome shotgun (WGS) entry which is preliminary data.</text>
</comment>
<reference evidence="7 8" key="1">
    <citation type="submission" date="2017-04" db="EMBL/GenBank/DDBJ databases">
        <title>Comparative genome analysis of Subtercola boreus.</title>
        <authorList>
            <person name="Cho Y.-J."/>
            <person name="Cho A."/>
            <person name="Kim O.-S."/>
            <person name="Lee J.-I."/>
        </authorList>
    </citation>
    <scope>NUCLEOTIDE SEQUENCE [LARGE SCALE GENOMIC DNA]</scope>
    <source>
        <strain evidence="7 8">P28004</strain>
    </source>
</reference>
<keyword evidence="6" id="KW-1133">Transmembrane helix</keyword>
<proteinExistence type="predicted"/>
<dbReference type="EMBL" id="NBXE01000022">
    <property type="protein sequence ID" value="RFA26925.1"/>
    <property type="molecule type" value="Genomic_DNA"/>
</dbReference>
<feature type="transmembrane region" description="Helical" evidence="6">
    <location>
        <begin position="20"/>
        <end position="43"/>
    </location>
</feature>
<keyword evidence="4" id="KW-0418">Kinase</keyword>
<name>A0A3E0W9T4_9MICO</name>
<dbReference type="GO" id="GO:0004673">
    <property type="term" value="F:protein histidine kinase activity"/>
    <property type="evidence" value="ECO:0007669"/>
    <property type="project" value="UniProtKB-EC"/>
</dbReference>
<dbReference type="RefSeq" id="WP_147304009.1">
    <property type="nucleotide sequence ID" value="NZ_NBXC01000017.1"/>
</dbReference>
<evidence type="ECO:0000256" key="5">
    <source>
        <dbReference type="ARBA" id="ARBA00023012"/>
    </source>
</evidence>
<evidence type="ECO:0000256" key="3">
    <source>
        <dbReference type="ARBA" id="ARBA00022679"/>
    </source>
</evidence>
<keyword evidence="5" id="KW-0902">Two-component regulatory system</keyword>
<dbReference type="Proteomes" id="UP000257080">
    <property type="component" value="Unassembled WGS sequence"/>
</dbReference>
<evidence type="ECO:0000256" key="2">
    <source>
        <dbReference type="ARBA" id="ARBA00012438"/>
    </source>
</evidence>
<evidence type="ECO:0000256" key="1">
    <source>
        <dbReference type="ARBA" id="ARBA00000085"/>
    </source>
</evidence>
<keyword evidence="6" id="KW-0472">Membrane</keyword>
<evidence type="ECO:0000256" key="6">
    <source>
        <dbReference type="SAM" id="Phobius"/>
    </source>
</evidence>
<dbReference type="PANTHER" id="PTHR24421">
    <property type="entry name" value="NITRATE/NITRITE SENSOR PROTEIN NARX-RELATED"/>
    <property type="match status" value="1"/>
</dbReference>
<organism evidence="7 8">
    <name type="scientific">Subtercola boreus</name>
    <dbReference type="NCBI Taxonomy" id="120213"/>
    <lineage>
        <taxon>Bacteria</taxon>
        <taxon>Bacillati</taxon>
        <taxon>Actinomycetota</taxon>
        <taxon>Actinomycetes</taxon>
        <taxon>Micrococcales</taxon>
        <taxon>Microbacteriaceae</taxon>
        <taxon>Subtercola</taxon>
    </lineage>
</organism>
<dbReference type="OrthoDB" id="227596at2"/>
<gene>
    <name evidence="7" type="ORF">B7R25_09285</name>
</gene>
<feature type="transmembrane region" description="Helical" evidence="6">
    <location>
        <begin position="80"/>
        <end position="102"/>
    </location>
</feature>
<dbReference type="EC" id="2.7.13.3" evidence="2"/>
<feature type="transmembrane region" description="Helical" evidence="6">
    <location>
        <begin position="55"/>
        <end position="74"/>
    </location>
</feature>
<evidence type="ECO:0000313" key="7">
    <source>
        <dbReference type="EMBL" id="RFA26925.1"/>
    </source>
</evidence>
<dbReference type="GO" id="GO:0000160">
    <property type="term" value="P:phosphorelay signal transduction system"/>
    <property type="evidence" value="ECO:0007669"/>
    <property type="project" value="UniProtKB-KW"/>
</dbReference>
<evidence type="ECO:0000256" key="4">
    <source>
        <dbReference type="ARBA" id="ARBA00022777"/>
    </source>
</evidence>
<sequence length="243" mass="25393">MAEDGRMHGASFYVGLAPYAIAIGVASTLPWVSLAIVFTMPALQFIGLLEPPEATSWPVAGASILVAFLVTLSARTLVTWVGLLVVLLHAMVVGIQLAVAVADGARFLREAKPETTDTALREFADTARSALLDLRGLIEGLRDEAVNRPQPTLADLPALTGRLAAAGMTIETEQFGTPELLTPSRQVVVYRTIQESLTNALRHSGAHPAAVITFSWEGPGLALSITSTGDAQAPDPAAGGSSS</sequence>
<evidence type="ECO:0000313" key="8">
    <source>
        <dbReference type="Proteomes" id="UP000257080"/>
    </source>
</evidence>
<dbReference type="SUPFAM" id="SSF55874">
    <property type="entry name" value="ATPase domain of HSP90 chaperone/DNA topoisomerase II/histidine kinase"/>
    <property type="match status" value="1"/>
</dbReference>